<keyword evidence="2" id="KW-0732">Signal</keyword>
<accession>A0A845BKM6</accession>
<dbReference type="InterPro" id="IPR036770">
    <property type="entry name" value="Ankyrin_rpt-contain_sf"/>
</dbReference>
<feature type="signal peptide" evidence="2">
    <location>
        <begin position="1"/>
        <end position="28"/>
    </location>
</feature>
<organism evidence="3 4">
    <name type="scientific">Teichococcus coralli</name>
    <dbReference type="NCBI Taxonomy" id="2545983"/>
    <lineage>
        <taxon>Bacteria</taxon>
        <taxon>Pseudomonadati</taxon>
        <taxon>Pseudomonadota</taxon>
        <taxon>Alphaproteobacteria</taxon>
        <taxon>Acetobacterales</taxon>
        <taxon>Roseomonadaceae</taxon>
        <taxon>Roseomonas</taxon>
    </lineage>
</organism>
<feature type="chain" id="PRO_5032904731" description="Ankyrin repeat domain-containing protein" evidence="2">
    <location>
        <begin position="29"/>
        <end position="217"/>
    </location>
</feature>
<feature type="region of interest" description="Disordered" evidence="1">
    <location>
        <begin position="135"/>
        <end position="217"/>
    </location>
</feature>
<evidence type="ECO:0000256" key="1">
    <source>
        <dbReference type="SAM" id="MobiDB-lite"/>
    </source>
</evidence>
<dbReference type="EMBL" id="SNVJ01000026">
    <property type="protein sequence ID" value="MXP65712.1"/>
    <property type="molecule type" value="Genomic_DNA"/>
</dbReference>
<feature type="region of interest" description="Disordered" evidence="1">
    <location>
        <begin position="38"/>
        <end position="70"/>
    </location>
</feature>
<evidence type="ECO:0000313" key="4">
    <source>
        <dbReference type="Proteomes" id="UP000460715"/>
    </source>
</evidence>
<feature type="compositionally biased region" description="Low complexity" evidence="1">
    <location>
        <begin position="38"/>
        <end position="60"/>
    </location>
</feature>
<dbReference type="SUPFAM" id="SSF48403">
    <property type="entry name" value="Ankyrin repeat"/>
    <property type="match status" value="1"/>
</dbReference>
<protein>
    <recommendedName>
        <fullName evidence="5">Ankyrin repeat domain-containing protein</fullName>
    </recommendedName>
</protein>
<dbReference type="Proteomes" id="UP000460715">
    <property type="component" value="Unassembled WGS sequence"/>
</dbReference>
<evidence type="ECO:0008006" key="5">
    <source>
        <dbReference type="Google" id="ProtNLM"/>
    </source>
</evidence>
<sequence>MRHLPSTPLSALLAGLLAAALPALPAAAQMLNGPMMPNTPAAPAAKEPPALPGLAGRAPAAPIPAEPGKNLGPNEALFDAINRGDLAAARDAMARGADLQAHNVLGLTPLESSVDQGRREITFFLLSTRPTVVTSVEPSTPLPRGAPPSAAARNMPLASPPPSALRGAAPPASGRREAISRPPSATAYANAGAADGGTPRPEKGFLGFDASRPGGGY</sequence>
<dbReference type="AlphaFoldDB" id="A0A845BKM6"/>
<gene>
    <name evidence="3" type="ORF">E0493_20385</name>
</gene>
<dbReference type="Gene3D" id="1.25.40.20">
    <property type="entry name" value="Ankyrin repeat-containing domain"/>
    <property type="match status" value="1"/>
</dbReference>
<name>A0A845BKM6_9PROT</name>
<reference evidence="3 4" key="1">
    <citation type="submission" date="2019-03" db="EMBL/GenBank/DDBJ databases">
        <title>Roseomonas sp. a novel Roseomonas species isolated from Sea whip Gorgonian.</title>
        <authorList>
            <person name="Li F."/>
            <person name="Pan X."/>
            <person name="Huang S."/>
            <person name="Li Z."/>
            <person name="Meng B."/>
        </authorList>
    </citation>
    <scope>NUCLEOTIDE SEQUENCE [LARGE SCALE GENOMIC DNA]</scope>
    <source>
        <strain evidence="3 4">M0104</strain>
    </source>
</reference>
<keyword evidence="4" id="KW-1185">Reference proteome</keyword>
<proteinExistence type="predicted"/>
<comment type="caution">
    <text evidence="3">The sequence shown here is derived from an EMBL/GenBank/DDBJ whole genome shotgun (WGS) entry which is preliminary data.</text>
</comment>
<dbReference type="OrthoDB" id="7284510at2"/>
<dbReference type="RefSeq" id="WP_160939120.1">
    <property type="nucleotide sequence ID" value="NZ_SNVJ01000026.1"/>
</dbReference>
<evidence type="ECO:0000313" key="3">
    <source>
        <dbReference type="EMBL" id="MXP65712.1"/>
    </source>
</evidence>
<feature type="compositionally biased region" description="Low complexity" evidence="1">
    <location>
        <begin position="185"/>
        <end position="197"/>
    </location>
</feature>
<evidence type="ECO:0000256" key="2">
    <source>
        <dbReference type="SAM" id="SignalP"/>
    </source>
</evidence>